<name>A0AAN0JBW5_AMPQE</name>
<dbReference type="GeneID" id="109583535"/>
<dbReference type="RefSeq" id="XP_019854489.1">
    <property type="nucleotide sequence ID" value="XM_019998930.1"/>
</dbReference>
<feature type="compositionally biased region" description="Polar residues" evidence="1">
    <location>
        <begin position="72"/>
        <end position="91"/>
    </location>
</feature>
<dbReference type="KEGG" id="aqu:109583535"/>
<sequence length="309" mass="33704">MPLGSKHQRMSLVVERDAQTSRSPPPISPPLYSPATPSGAALSPSVSLTLDSSFPPVTSYSNSSQPQSPSPTAGSVDSSNGKTGAGNNIKETMSASPVKLYKLSDFKDLTYREMANKVEPLMEAVHANPQLQSSLQSILVNTATANYEMRDIHDICDKGGLMDPSAGAQYASSEVNSVIESLNKTNMRERSKEIQALLLITDPIQSFNVDMLTKAVALSSRQRQKLLRQFKCTPAVSCLHSFCDKGAWADPALRPMLEYCGYRLLNGHIQLYRGTNDRNVMDRDVIRSTTMAVLAVDIILHKDTEGTIL</sequence>
<evidence type="ECO:0000313" key="3">
    <source>
        <dbReference type="Proteomes" id="UP000007879"/>
    </source>
</evidence>
<feature type="compositionally biased region" description="Pro residues" evidence="1">
    <location>
        <begin position="23"/>
        <end position="32"/>
    </location>
</feature>
<feature type="compositionally biased region" description="Low complexity" evidence="1">
    <location>
        <begin position="59"/>
        <end position="71"/>
    </location>
</feature>
<dbReference type="Proteomes" id="UP000007879">
    <property type="component" value="Unassembled WGS sequence"/>
</dbReference>
<organism evidence="2 3">
    <name type="scientific">Amphimedon queenslandica</name>
    <name type="common">Sponge</name>
    <dbReference type="NCBI Taxonomy" id="400682"/>
    <lineage>
        <taxon>Eukaryota</taxon>
        <taxon>Metazoa</taxon>
        <taxon>Porifera</taxon>
        <taxon>Demospongiae</taxon>
        <taxon>Heteroscleromorpha</taxon>
        <taxon>Haplosclerida</taxon>
        <taxon>Niphatidae</taxon>
        <taxon>Amphimedon</taxon>
    </lineage>
</organism>
<reference evidence="2" key="2">
    <citation type="submission" date="2024-06" db="UniProtKB">
        <authorList>
            <consortium name="EnsemblMetazoa"/>
        </authorList>
    </citation>
    <scope>IDENTIFICATION</scope>
</reference>
<feature type="compositionally biased region" description="Polar residues" evidence="1">
    <location>
        <begin position="44"/>
        <end position="58"/>
    </location>
</feature>
<protein>
    <submittedName>
        <fullName evidence="2">Uncharacterized protein</fullName>
    </submittedName>
</protein>
<accession>A0AAN0JBW5</accession>
<proteinExistence type="predicted"/>
<dbReference type="EnsemblMetazoa" id="XM_019998930.1">
    <property type="protein sequence ID" value="XP_019854489.1"/>
    <property type="gene ID" value="LOC109583535"/>
</dbReference>
<reference evidence="3" key="1">
    <citation type="journal article" date="2010" name="Nature">
        <title>The Amphimedon queenslandica genome and the evolution of animal complexity.</title>
        <authorList>
            <person name="Srivastava M."/>
            <person name="Simakov O."/>
            <person name="Chapman J."/>
            <person name="Fahey B."/>
            <person name="Gauthier M.E."/>
            <person name="Mitros T."/>
            <person name="Richards G.S."/>
            <person name="Conaco C."/>
            <person name="Dacre M."/>
            <person name="Hellsten U."/>
            <person name="Larroux C."/>
            <person name="Putnam N.H."/>
            <person name="Stanke M."/>
            <person name="Adamska M."/>
            <person name="Darling A."/>
            <person name="Degnan S.M."/>
            <person name="Oakley T.H."/>
            <person name="Plachetzki D.C."/>
            <person name="Zhai Y."/>
            <person name="Adamski M."/>
            <person name="Calcino A."/>
            <person name="Cummins S.F."/>
            <person name="Goodstein D.M."/>
            <person name="Harris C."/>
            <person name="Jackson D.J."/>
            <person name="Leys S.P."/>
            <person name="Shu S."/>
            <person name="Woodcroft B.J."/>
            <person name="Vervoort M."/>
            <person name="Kosik K.S."/>
            <person name="Manning G."/>
            <person name="Degnan B.M."/>
            <person name="Rokhsar D.S."/>
        </authorList>
    </citation>
    <scope>NUCLEOTIDE SEQUENCE [LARGE SCALE GENOMIC DNA]</scope>
</reference>
<dbReference type="AlphaFoldDB" id="A0AAN0JBW5"/>
<keyword evidence="3" id="KW-1185">Reference proteome</keyword>
<evidence type="ECO:0000256" key="1">
    <source>
        <dbReference type="SAM" id="MobiDB-lite"/>
    </source>
</evidence>
<feature type="region of interest" description="Disordered" evidence="1">
    <location>
        <begin position="1"/>
        <end position="91"/>
    </location>
</feature>
<evidence type="ECO:0000313" key="2">
    <source>
        <dbReference type="EnsemblMetazoa" id="XP_019854489.1"/>
    </source>
</evidence>